<dbReference type="EMBL" id="CABVGP010000001">
    <property type="protein sequence ID" value="VVJ19076.1"/>
    <property type="molecule type" value="Genomic_DNA"/>
</dbReference>
<evidence type="ECO:0000259" key="1">
    <source>
        <dbReference type="Pfam" id="PF00561"/>
    </source>
</evidence>
<accession>A0A6I8LUD3</accession>
<evidence type="ECO:0000313" key="2">
    <source>
        <dbReference type="EMBL" id="VVJ19076.1"/>
    </source>
</evidence>
<proteinExistence type="predicted"/>
<gene>
    <name evidence="2" type="ORF">AA23TX_04097</name>
</gene>
<dbReference type="GO" id="GO:0046503">
    <property type="term" value="P:glycerolipid catabolic process"/>
    <property type="evidence" value="ECO:0007669"/>
    <property type="project" value="TreeGrafter"/>
</dbReference>
<protein>
    <recommendedName>
        <fullName evidence="1">AB hydrolase-1 domain-containing protein</fullName>
    </recommendedName>
</protein>
<dbReference type="AlphaFoldDB" id="A0A6I8LUD3"/>
<dbReference type="InterPro" id="IPR029058">
    <property type="entry name" value="AB_hydrolase_fold"/>
</dbReference>
<reference evidence="2 3" key="1">
    <citation type="submission" date="2019-09" db="EMBL/GenBank/DDBJ databases">
        <authorList>
            <person name="Leyn A S."/>
        </authorList>
    </citation>
    <scope>NUCLEOTIDE SEQUENCE [LARGE SCALE GENOMIC DNA]</scope>
    <source>
        <strain evidence="2">AA231_1</strain>
    </source>
</reference>
<dbReference type="InterPro" id="IPR050471">
    <property type="entry name" value="AB_hydrolase"/>
</dbReference>
<evidence type="ECO:0000313" key="3">
    <source>
        <dbReference type="Proteomes" id="UP000399805"/>
    </source>
</evidence>
<organism evidence="2 3">
    <name type="scientific">Amycolatopsis camponoti</name>
    <dbReference type="NCBI Taxonomy" id="2606593"/>
    <lineage>
        <taxon>Bacteria</taxon>
        <taxon>Bacillati</taxon>
        <taxon>Actinomycetota</taxon>
        <taxon>Actinomycetes</taxon>
        <taxon>Pseudonocardiales</taxon>
        <taxon>Pseudonocardiaceae</taxon>
        <taxon>Amycolatopsis</taxon>
    </lineage>
</organism>
<dbReference type="Gene3D" id="3.40.50.1820">
    <property type="entry name" value="alpha/beta hydrolase"/>
    <property type="match status" value="1"/>
</dbReference>
<dbReference type="GO" id="GO:0004806">
    <property type="term" value="F:triacylglycerol lipase activity"/>
    <property type="evidence" value="ECO:0007669"/>
    <property type="project" value="TreeGrafter"/>
</dbReference>
<dbReference type="Pfam" id="PF00561">
    <property type="entry name" value="Abhydrolase_1"/>
    <property type="match status" value="1"/>
</dbReference>
<dbReference type="PANTHER" id="PTHR43433">
    <property type="entry name" value="HYDROLASE, ALPHA/BETA FOLD FAMILY PROTEIN"/>
    <property type="match status" value="1"/>
</dbReference>
<dbReference type="Proteomes" id="UP000399805">
    <property type="component" value="Unassembled WGS sequence"/>
</dbReference>
<dbReference type="PANTHER" id="PTHR43433:SF5">
    <property type="entry name" value="AB HYDROLASE-1 DOMAIN-CONTAINING PROTEIN"/>
    <property type="match status" value="1"/>
</dbReference>
<name>A0A6I8LUD3_9PSEU</name>
<feature type="domain" description="AB hydrolase-1" evidence="1">
    <location>
        <begin position="22"/>
        <end position="220"/>
    </location>
</feature>
<dbReference type="RefSeq" id="WP_196425383.1">
    <property type="nucleotide sequence ID" value="NZ_CABVGP010000001.1"/>
</dbReference>
<sequence length="251" mass="26751">MSTHTVRHEGAELRYELRGDGPLLLLIAGRGGYRARYAELASRLAGTHTVLTYDRRGQGSDFDMGQQARDAAAVIRAARPARPRAAVFGQGAGGSVAFELAAQVPDVVTELVVHEAPAITLLPDAPKWLALARRVRATHEQEGLGAALALAGLSPADFPDTAAAELFLTREFPAVVLHTPDLDTVRRTGIPVVTAAGETSRDTCLEQSARIQAEHLACQYTKFPGGHQGFESDADAFAPALGTTLARLRRL</sequence>
<dbReference type="SUPFAM" id="SSF53474">
    <property type="entry name" value="alpha/beta-Hydrolases"/>
    <property type="match status" value="1"/>
</dbReference>
<keyword evidence="3" id="KW-1185">Reference proteome</keyword>
<dbReference type="InterPro" id="IPR000073">
    <property type="entry name" value="AB_hydrolase_1"/>
</dbReference>